<accession>A0A7S6P1N2</accession>
<sequence>MDIQMRKKIMELVDNIKSKLTHQDYIDFCTLLNKNDPYEPINLDGATLVKIRFNCIEIDNEELNVNEYTNIVQVVSDEESVLGGANLIFRGDINIKRLRSLAKRINWRNNTDEFLCSYRKNFCYEAIGMNSWIQPLEIEVLSRDKRFRK</sequence>
<organism evidence="1">
    <name type="scientific">Bathycoccus sp. RCC716 virus 1</name>
    <dbReference type="NCBI Taxonomy" id="2530038"/>
    <lineage>
        <taxon>Viruses</taxon>
        <taxon>Varidnaviria</taxon>
        <taxon>Bamfordvirae</taxon>
        <taxon>Nucleocytoviricota</taxon>
        <taxon>Megaviricetes</taxon>
        <taxon>Algavirales</taxon>
        <taxon>Phycodnaviridae</taxon>
        <taxon>Prasinovirus</taxon>
    </lineage>
</organism>
<proteinExistence type="predicted"/>
<evidence type="ECO:0000313" key="1">
    <source>
        <dbReference type="EMBL" id="QOR60151.1"/>
    </source>
</evidence>
<dbReference type="EMBL" id="MK522034">
    <property type="protein sequence ID" value="QOR60151.1"/>
    <property type="molecule type" value="Genomic_DNA"/>
</dbReference>
<reference evidence="1" key="1">
    <citation type="submission" date="2019-02" db="EMBL/GenBank/DDBJ databases">
        <authorList>
            <person name="Bachy C."/>
            <person name="Yung C.-M."/>
            <person name="Roux S."/>
            <person name="Sullivan M.B."/>
            <person name="Worden A.Z."/>
        </authorList>
    </citation>
    <scope>NUCLEOTIDE SEQUENCE</scope>
    <source>
        <strain evidence="1">BII-V1</strain>
    </source>
</reference>
<protein>
    <submittedName>
        <fullName evidence="1">Uncharacterized protein</fullName>
    </submittedName>
</protein>
<name>A0A7S6P1N2_9PHYC</name>